<feature type="transmembrane region" description="Helical" evidence="1">
    <location>
        <begin position="228"/>
        <end position="251"/>
    </location>
</feature>
<feature type="transmembrane region" description="Helical" evidence="1">
    <location>
        <begin position="343"/>
        <end position="363"/>
    </location>
</feature>
<keyword evidence="1" id="KW-0812">Transmembrane</keyword>
<sequence length="418" mass="44993">MNSYGWTKHERSGLNFRKRFFLYLFHVMRVAFLRHGAFLPRSILFHVCSGCIVFGLSVMAVAVLSPEDHGRFALLLSGMLVGVSILTALFLDPFSQRGRCSRMHGRMLRAIFGWFGLAASLPGTLMVCFSSAQWFALPVSGFLLSPGLAIVFLHRRLMQAGICTGPKVWIWVGLCPLAICTLVLSGDVTPHNIVLVLSITSIGCLAHFSPLRVRVLKSVLAWHMRKGICLVLALPVALVVQQGPVLAVAAFHGPEGAGDWRRIQLLMMPVLQGVAFLGGYLQPRLARLVREEQKRLAKTRALVFGGTLSGFSCLWCIGLCITGDDPGHSRIPLPVHGVGVAEGVLACTYLVAVSMAAATGIFVRARQDNVRVLMATLCAGGVCIVGLPLCASSGVAALLGLLALSYATNAVVLAWPQQ</sequence>
<feature type="transmembrane region" description="Helical" evidence="1">
    <location>
        <begin position="135"/>
        <end position="154"/>
    </location>
</feature>
<keyword evidence="1" id="KW-0472">Membrane</keyword>
<evidence type="ECO:0000313" key="2">
    <source>
        <dbReference type="EMBL" id="AMW35428.1"/>
    </source>
</evidence>
<organism evidence="2 3">
    <name type="scientific">Haematospirillum jordaniae</name>
    <dbReference type="NCBI Taxonomy" id="1549855"/>
    <lineage>
        <taxon>Bacteria</taxon>
        <taxon>Pseudomonadati</taxon>
        <taxon>Pseudomonadota</taxon>
        <taxon>Alphaproteobacteria</taxon>
        <taxon>Rhodospirillales</taxon>
        <taxon>Novispirillaceae</taxon>
        <taxon>Haematospirillum</taxon>
    </lineage>
</organism>
<gene>
    <name evidence="2" type="ORF">AY555_09845</name>
</gene>
<dbReference type="STRING" id="1549855.AY555_09845"/>
<feature type="transmembrane region" description="Helical" evidence="1">
    <location>
        <begin position="263"/>
        <end position="281"/>
    </location>
</feature>
<name>A0A143DGY9_9PROT</name>
<keyword evidence="3" id="KW-1185">Reference proteome</keyword>
<evidence type="ECO:0000313" key="3">
    <source>
        <dbReference type="Proteomes" id="UP000076066"/>
    </source>
</evidence>
<protein>
    <submittedName>
        <fullName evidence="2">Uncharacterized protein</fullName>
    </submittedName>
</protein>
<feature type="transmembrane region" description="Helical" evidence="1">
    <location>
        <begin position="301"/>
        <end position="323"/>
    </location>
</feature>
<reference evidence="2 3" key="1">
    <citation type="submission" date="2016-02" db="EMBL/GenBank/DDBJ databases">
        <title>Complete Genome of H5569, the type strain of the newly described species Haematospirillium jordaniae.</title>
        <authorList>
            <person name="Nicholson A.C."/>
            <person name="Humrighouse B.W."/>
            <person name="Loparov V."/>
            <person name="McQuiston J.R."/>
        </authorList>
    </citation>
    <scope>NUCLEOTIDE SEQUENCE [LARGE SCALE GENOMIC DNA]</scope>
    <source>
        <strain evidence="2 3">H5569</strain>
    </source>
</reference>
<feature type="transmembrane region" description="Helical" evidence="1">
    <location>
        <begin position="370"/>
        <end position="389"/>
    </location>
</feature>
<feature type="transmembrane region" description="Helical" evidence="1">
    <location>
        <begin position="166"/>
        <end position="184"/>
    </location>
</feature>
<dbReference type="AlphaFoldDB" id="A0A143DGY9"/>
<feature type="transmembrane region" description="Helical" evidence="1">
    <location>
        <begin position="111"/>
        <end position="129"/>
    </location>
</feature>
<proteinExistence type="predicted"/>
<feature type="transmembrane region" description="Helical" evidence="1">
    <location>
        <begin position="44"/>
        <end position="66"/>
    </location>
</feature>
<keyword evidence="1" id="KW-1133">Transmembrane helix</keyword>
<feature type="transmembrane region" description="Helical" evidence="1">
    <location>
        <begin position="190"/>
        <end position="208"/>
    </location>
</feature>
<dbReference type="KEGG" id="hjo:AY555_09845"/>
<dbReference type="Proteomes" id="UP000076066">
    <property type="component" value="Chromosome"/>
</dbReference>
<feature type="transmembrane region" description="Helical" evidence="1">
    <location>
        <begin position="395"/>
        <end position="415"/>
    </location>
</feature>
<evidence type="ECO:0000256" key="1">
    <source>
        <dbReference type="SAM" id="Phobius"/>
    </source>
</evidence>
<feature type="transmembrane region" description="Helical" evidence="1">
    <location>
        <begin position="72"/>
        <end position="91"/>
    </location>
</feature>
<dbReference type="EMBL" id="CP014525">
    <property type="protein sequence ID" value="AMW35428.1"/>
    <property type="molecule type" value="Genomic_DNA"/>
</dbReference>
<accession>A0A143DGY9</accession>